<dbReference type="Pfam" id="PF00255">
    <property type="entry name" value="GSHPx"/>
    <property type="match status" value="1"/>
</dbReference>
<dbReference type="CDD" id="cd00340">
    <property type="entry name" value="GSH_Peroxidase"/>
    <property type="match status" value="1"/>
</dbReference>
<feature type="signal peptide" evidence="5">
    <location>
        <begin position="1"/>
        <end position="18"/>
    </location>
</feature>
<dbReference type="SUPFAM" id="SSF52833">
    <property type="entry name" value="Thioredoxin-like"/>
    <property type="match status" value="1"/>
</dbReference>
<keyword evidence="2 4" id="KW-0575">Peroxidase</keyword>
<feature type="domain" description="Thioredoxin" evidence="6">
    <location>
        <begin position="25"/>
        <end position="184"/>
    </location>
</feature>
<dbReference type="PROSITE" id="PS00460">
    <property type="entry name" value="GLUTATHIONE_PEROXID_1"/>
    <property type="match status" value="1"/>
</dbReference>
<dbReference type="InterPro" id="IPR013766">
    <property type="entry name" value="Thioredoxin_domain"/>
</dbReference>
<dbReference type="PROSITE" id="PS51352">
    <property type="entry name" value="THIOREDOXIN_2"/>
    <property type="match status" value="1"/>
</dbReference>
<dbReference type="PANTHER" id="PTHR11592">
    <property type="entry name" value="GLUTATHIONE PEROXIDASE"/>
    <property type="match status" value="1"/>
</dbReference>
<dbReference type="PIRSF" id="PIRSF000303">
    <property type="entry name" value="Glutathion_perox"/>
    <property type="match status" value="1"/>
</dbReference>
<dbReference type="InterPro" id="IPR000889">
    <property type="entry name" value="Glutathione_peroxidase"/>
</dbReference>
<evidence type="ECO:0000256" key="4">
    <source>
        <dbReference type="RuleBase" id="RU000499"/>
    </source>
</evidence>
<dbReference type="Gene3D" id="3.40.30.10">
    <property type="entry name" value="Glutaredoxin"/>
    <property type="match status" value="1"/>
</dbReference>
<proteinExistence type="inferred from homology"/>
<keyword evidence="5" id="KW-0732">Signal</keyword>
<evidence type="ECO:0000256" key="3">
    <source>
        <dbReference type="ARBA" id="ARBA00023002"/>
    </source>
</evidence>
<sequence>MHRRLFLSLATLVPAALAGLAPRRGRAAGPAPAFTFPSIDGGSLNTADWRGRPVLVVNTASMCGFAGQLRDMQALHEEFGPRGLVVLAVPSDDFNQELADAAKVKEYCTLEYGITLPMTDILPVARGQVHPFYAWVRQQTGFVPKWNFNKVLLGPEGQILGSWGSFANPGGRAIRAAFTPYLTA</sequence>
<gene>
    <name evidence="7" type="ORF">Q5Y72_11735</name>
</gene>
<dbReference type="InterPro" id="IPR029759">
    <property type="entry name" value="GPX_AS"/>
</dbReference>
<evidence type="ECO:0000256" key="5">
    <source>
        <dbReference type="SAM" id="SignalP"/>
    </source>
</evidence>
<reference evidence="7 8" key="1">
    <citation type="submission" date="2023-08" db="EMBL/GenBank/DDBJ databases">
        <authorList>
            <person name="Park J.-S."/>
        </authorList>
    </citation>
    <scope>NUCLEOTIDE SEQUENCE [LARGE SCALE GENOMIC DNA]</scope>
    <source>
        <strain evidence="7 8">2205BS29-5</strain>
    </source>
</reference>
<feature type="chain" id="PRO_5045055480" description="Glutathione peroxidase" evidence="5">
    <location>
        <begin position="19"/>
        <end position="184"/>
    </location>
</feature>
<keyword evidence="8" id="KW-1185">Reference proteome</keyword>
<evidence type="ECO:0000313" key="7">
    <source>
        <dbReference type="EMBL" id="MDP5307761.1"/>
    </source>
</evidence>
<accession>A0ABT9JD50</accession>
<evidence type="ECO:0000256" key="2">
    <source>
        <dbReference type="ARBA" id="ARBA00022559"/>
    </source>
</evidence>
<organism evidence="7 8">
    <name type="scientific">Paracoccus spongiarum</name>
    <dbReference type="NCBI Taxonomy" id="3064387"/>
    <lineage>
        <taxon>Bacteria</taxon>
        <taxon>Pseudomonadati</taxon>
        <taxon>Pseudomonadota</taxon>
        <taxon>Alphaproteobacteria</taxon>
        <taxon>Rhodobacterales</taxon>
        <taxon>Paracoccaceae</taxon>
        <taxon>Paracoccus</taxon>
    </lineage>
</organism>
<protein>
    <recommendedName>
        <fullName evidence="4">Glutathione peroxidase</fullName>
    </recommendedName>
</protein>
<dbReference type="InterPro" id="IPR036249">
    <property type="entry name" value="Thioredoxin-like_sf"/>
</dbReference>
<name>A0ABT9JD50_9RHOB</name>
<comment type="caution">
    <text evidence="7">The sequence shown here is derived from an EMBL/GenBank/DDBJ whole genome shotgun (WGS) entry which is preliminary data.</text>
</comment>
<comment type="similarity">
    <text evidence="1 4">Belongs to the glutathione peroxidase family.</text>
</comment>
<dbReference type="PRINTS" id="PR01011">
    <property type="entry name" value="GLUTPROXDASE"/>
</dbReference>
<evidence type="ECO:0000313" key="8">
    <source>
        <dbReference type="Proteomes" id="UP001224997"/>
    </source>
</evidence>
<dbReference type="EMBL" id="JAVAMQ010000009">
    <property type="protein sequence ID" value="MDP5307761.1"/>
    <property type="molecule type" value="Genomic_DNA"/>
</dbReference>
<keyword evidence="3 4" id="KW-0560">Oxidoreductase</keyword>
<evidence type="ECO:0000256" key="1">
    <source>
        <dbReference type="ARBA" id="ARBA00006926"/>
    </source>
</evidence>
<dbReference type="PANTHER" id="PTHR11592:SF78">
    <property type="entry name" value="GLUTATHIONE PEROXIDASE"/>
    <property type="match status" value="1"/>
</dbReference>
<dbReference type="GO" id="GO:0004601">
    <property type="term" value="F:peroxidase activity"/>
    <property type="evidence" value="ECO:0007669"/>
    <property type="project" value="UniProtKB-KW"/>
</dbReference>
<evidence type="ECO:0000259" key="6">
    <source>
        <dbReference type="PROSITE" id="PS51352"/>
    </source>
</evidence>
<dbReference type="PROSITE" id="PS51355">
    <property type="entry name" value="GLUTATHIONE_PEROXID_3"/>
    <property type="match status" value="1"/>
</dbReference>
<dbReference type="RefSeq" id="WP_305963610.1">
    <property type="nucleotide sequence ID" value="NZ_JAVAMQ010000009.1"/>
</dbReference>
<dbReference type="Proteomes" id="UP001224997">
    <property type="component" value="Unassembled WGS sequence"/>
</dbReference>